<dbReference type="AlphaFoldDB" id="A0A7J6BVM1"/>
<dbReference type="Proteomes" id="UP000579812">
    <property type="component" value="Unassembled WGS sequence"/>
</dbReference>
<feature type="compositionally biased region" description="Basic and acidic residues" evidence="1">
    <location>
        <begin position="1"/>
        <end position="29"/>
    </location>
</feature>
<gene>
    <name evidence="2" type="ORF">G5714_021048</name>
</gene>
<reference evidence="2 3" key="1">
    <citation type="submission" date="2020-04" db="EMBL/GenBank/DDBJ databases">
        <title>Chromosome-level genome assembly of a cyprinid fish Onychostoma macrolepis by integration of Nanopore Sequencing, Bionano and Hi-C technology.</title>
        <authorList>
            <person name="Wang D."/>
        </authorList>
    </citation>
    <scope>NUCLEOTIDE SEQUENCE [LARGE SCALE GENOMIC DNA]</scope>
    <source>
        <strain evidence="2">SWU-2019</strain>
        <tissue evidence="2">Muscle</tissue>
    </source>
</reference>
<accession>A0A7J6BVM1</accession>
<evidence type="ECO:0000313" key="3">
    <source>
        <dbReference type="Proteomes" id="UP000579812"/>
    </source>
</evidence>
<evidence type="ECO:0000256" key="1">
    <source>
        <dbReference type="SAM" id="MobiDB-lite"/>
    </source>
</evidence>
<proteinExistence type="predicted"/>
<protein>
    <submittedName>
        <fullName evidence="2">Uncharacterized protein</fullName>
    </submittedName>
</protein>
<sequence>MNDRTSVEHHRLQESRNDEQRGRETEEKQSKRRVRRSSINKDTPDFSHDSDRPAEIQFNDSQRDAHG</sequence>
<feature type="compositionally biased region" description="Basic and acidic residues" evidence="1">
    <location>
        <begin position="42"/>
        <end position="54"/>
    </location>
</feature>
<organism evidence="2 3">
    <name type="scientific">Onychostoma macrolepis</name>
    <dbReference type="NCBI Taxonomy" id="369639"/>
    <lineage>
        <taxon>Eukaryota</taxon>
        <taxon>Metazoa</taxon>
        <taxon>Chordata</taxon>
        <taxon>Craniata</taxon>
        <taxon>Vertebrata</taxon>
        <taxon>Euteleostomi</taxon>
        <taxon>Actinopterygii</taxon>
        <taxon>Neopterygii</taxon>
        <taxon>Teleostei</taxon>
        <taxon>Ostariophysi</taxon>
        <taxon>Cypriniformes</taxon>
        <taxon>Cyprinidae</taxon>
        <taxon>Acrossocheilinae</taxon>
        <taxon>Onychostoma</taxon>
    </lineage>
</organism>
<dbReference type="EMBL" id="JAAMOB010000021">
    <property type="protein sequence ID" value="KAF4099018.1"/>
    <property type="molecule type" value="Genomic_DNA"/>
</dbReference>
<name>A0A7J6BVM1_9TELE</name>
<keyword evidence="3" id="KW-1185">Reference proteome</keyword>
<evidence type="ECO:0000313" key="2">
    <source>
        <dbReference type="EMBL" id="KAF4099018.1"/>
    </source>
</evidence>
<feature type="region of interest" description="Disordered" evidence="1">
    <location>
        <begin position="1"/>
        <end position="67"/>
    </location>
</feature>
<comment type="caution">
    <text evidence="2">The sequence shown here is derived from an EMBL/GenBank/DDBJ whole genome shotgun (WGS) entry which is preliminary data.</text>
</comment>